<dbReference type="EMBL" id="JAVLSF010000020">
    <property type="protein sequence ID" value="MDR9776157.1"/>
    <property type="molecule type" value="Genomic_DNA"/>
</dbReference>
<keyword evidence="2" id="KW-0472">Membrane</keyword>
<keyword evidence="2" id="KW-1133">Transmembrane helix</keyword>
<feature type="coiled-coil region" evidence="1">
    <location>
        <begin position="82"/>
        <end position="140"/>
    </location>
</feature>
<feature type="transmembrane region" description="Helical" evidence="2">
    <location>
        <begin position="12"/>
        <end position="35"/>
    </location>
</feature>
<feature type="transmembrane region" description="Helical" evidence="2">
    <location>
        <begin position="50"/>
        <end position="66"/>
    </location>
</feature>
<evidence type="ECO:0000313" key="4">
    <source>
        <dbReference type="Proteomes" id="UP001268610"/>
    </source>
</evidence>
<organism evidence="3 4">
    <name type="scientific">Rhizobium hidalgonense</name>
    <dbReference type="NCBI Taxonomy" id="1538159"/>
    <lineage>
        <taxon>Bacteria</taxon>
        <taxon>Pseudomonadati</taxon>
        <taxon>Pseudomonadota</taxon>
        <taxon>Alphaproteobacteria</taxon>
        <taxon>Hyphomicrobiales</taxon>
        <taxon>Rhizobiaceae</taxon>
        <taxon>Rhizobium/Agrobacterium group</taxon>
        <taxon>Rhizobium</taxon>
    </lineage>
</organism>
<evidence type="ECO:0000256" key="2">
    <source>
        <dbReference type="SAM" id="Phobius"/>
    </source>
</evidence>
<keyword evidence="1" id="KW-0175">Coiled coil</keyword>
<accession>A0AAJ2GZB8</accession>
<name>A0AAJ2GZB8_9HYPH</name>
<dbReference type="Proteomes" id="UP001268610">
    <property type="component" value="Unassembled WGS sequence"/>
</dbReference>
<reference evidence="3" key="1">
    <citation type="submission" date="2023-04" db="EMBL/GenBank/DDBJ databases">
        <title>Genomic characterization of faba bean (Vicia faba) microsymbionts in Mexican soils.</title>
        <authorList>
            <person name="Rivera Orduna F.N."/>
            <person name="Guevara-Luna J."/>
            <person name="Yan J."/>
            <person name="Arroyo-Herrera I."/>
            <person name="Li Y."/>
            <person name="Vasquez-Murrieta M.S."/>
            <person name="Wang E.T."/>
        </authorList>
    </citation>
    <scope>NUCLEOTIDE SEQUENCE</scope>
    <source>
        <strain evidence="3">CH26</strain>
    </source>
</reference>
<comment type="caution">
    <text evidence="3">The sequence shown here is derived from an EMBL/GenBank/DDBJ whole genome shotgun (WGS) entry which is preliminary data.</text>
</comment>
<evidence type="ECO:0000313" key="3">
    <source>
        <dbReference type="EMBL" id="MDR9776157.1"/>
    </source>
</evidence>
<sequence>MPQPMLAGMPASLMKAIMVLLGIINVMLLLVNLYYFQYVPTSYIPKIPDGWGPLFAALIAVSGVLWQTGKGFSNLIESQNNQAEITRAQTNAANRYKQLEQERARADQRLSLLRTLTAEMRNGKDRLVELEKTCDELAASCGSAADASKVPALEFPKFECGLYRANLSKFDTMDPGVVEPIIRGYAILTHSLNLPVIDPKLGNPDLILTAFARTVEAGIAEIEVILTILVGKEHENRKTLDAMDGRLKALASPGT</sequence>
<keyword evidence="2" id="KW-0812">Transmembrane</keyword>
<gene>
    <name evidence="3" type="ORF">RJJ65_26560</name>
</gene>
<proteinExistence type="predicted"/>
<dbReference type="AlphaFoldDB" id="A0AAJ2GZB8"/>
<protein>
    <submittedName>
        <fullName evidence="3">Uncharacterized protein</fullName>
    </submittedName>
</protein>
<evidence type="ECO:0000256" key="1">
    <source>
        <dbReference type="SAM" id="Coils"/>
    </source>
</evidence>